<dbReference type="PANTHER" id="PTHR33937:SF2">
    <property type="entry name" value="DINITROGENASE IRON-MOLYBDENUM COFACTOR BIOSYNTHESIS DOMAIN-CONTAINING PROTEIN"/>
    <property type="match status" value="1"/>
</dbReference>
<dbReference type="Pfam" id="PF02579">
    <property type="entry name" value="Nitro_FeMo-Co"/>
    <property type="match status" value="1"/>
</dbReference>
<accession>A0A9E7SBX7</accession>
<protein>
    <submittedName>
        <fullName evidence="2">NifB/NifX family molybdenum-iron cluster-binding protein</fullName>
    </submittedName>
</protein>
<dbReference type="EMBL" id="CP080572">
    <property type="protein sequence ID" value="USG99215.1"/>
    <property type="molecule type" value="Genomic_DNA"/>
</dbReference>
<organism evidence="2 3">
    <name type="scientific">Thermococcus argininiproducens</name>
    <dbReference type="NCBI Taxonomy" id="2866384"/>
    <lineage>
        <taxon>Archaea</taxon>
        <taxon>Methanobacteriati</taxon>
        <taxon>Methanobacteriota</taxon>
        <taxon>Thermococci</taxon>
        <taxon>Thermococcales</taxon>
        <taxon>Thermococcaceae</taxon>
        <taxon>Thermococcus</taxon>
    </lineage>
</organism>
<dbReference type="KEGG" id="thei:K1720_06615"/>
<name>A0A9E7SBX7_9EURY</name>
<dbReference type="InterPro" id="IPR003731">
    <property type="entry name" value="Di-Nase_FeMo-co_biosynth"/>
</dbReference>
<dbReference type="Gene3D" id="3.30.420.130">
    <property type="entry name" value="Dinitrogenase iron-molybdenum cofactor biosynthesis domain"/>
    <property type="match status" value="1"/>
</dbReference>
<dbReference type="PANTHER" id="PTHR33937">
    <property type="entry name" value="IRON-MOLYBDENUM PROTEIN-RELATED-RELATED"/>
    <property type="match status" value="1"/>
</dbReference>
<dbReference type="RefSeq" id="WP_251947863.1">
    <property type="nucleotide sequence ID" value="NZ_CP080572.1"/>
</dbReference>
<dbReference type="InterPro" id="IPR051840">
    <property type="entry name" value="NifX/NifY_domain"/>
</dbReference>
<dbReference type="CDD" id="cd00851">
    <property type="entry name" value="MTH1175"/>
    <property type="match status" value="1"/>
</dbReference>
<dbReference type="SUPFAM" id="SSF53146">
    <property type="entry name" value="Nitrogenase accessory factor-like"/>
    <property type="match status" value="1"/>
</dbReference>
<evidence type="ECO:0000313" key="3">
    <source>
        <dbReference type="Proteomes" id="UP001056425"/>
    </source>
</evidence>
<sequence>MRIGISSSTNGGLEDTIAPVFARAPVFTIVDVENGEIKNVKVLQNQAAYAGGGAGPIAVQTLINEGVDTIIASQIGPNAMGAIQAAGIKYYTFPPGTSIKEAVDRIIKGETPSPPSEFPQAPSYPPVQVSSQNPQYYPPVPPYPAYGFGWGGGRGRGIGRGFGRGWGRGGRGWGARLGYCPWTGMPNRRNWIARYFGWW</sequence>
<keyword evidence="3" id="KW-1185">Reference proteome</keyword>
<evidence type="ECO:0000313" key="2">
    <source>
        <dbReference type="EMBL" id="USG99215.1"/>
    </source>
</evidence>
<gene>
    <name evidence="2" type="ORF">K1720_06615</name>
</gene>
<dbReference type="GeneID" id="72778004"/>
<proteinExistence type="predicted"/>
<reference evidence="2 3" key="1">
    <citation type="submission" date="2021-08" db="EMBL/GenBank/DDBJ databases">
        <title>Thermococcus onnuriiensis IOH2.</title>
        <authorList>
            <person name="Park Y.-J."/>
        </authorList>
    </citation>
    <scope>NUCLEOTIDE SEQUENCE [LARGE SCALE GENOMIC DNA]</scope>
    <source>
        <strain evidence="2 3">IOH2</strain>
    </source>
</reference>
<evidence type="ECO:0000259" key="1">
    <source>
        <dbReference type="Pfam" id="PF02579"/>
    </source>
</evidence>
<dbReference type="AlphaFoldDB" id="A0A9E7SBX7"/>
<feature type="domain" description="Dinitrogenase iron-molybdenum cofactor biosynthesis" evidence="1">
    <location>
        <begin position="14"/>
        <end position="107"/>
    </location>
</feature>
<dbReference type="InterPro" id="IPR033913">
    <property type="entry name" value="MTH1175_dom"/>
</dbReference>
<dbReference type="Proteomes" id="UP001056425">
    <property type="component" value="Chromosome"/>
</dbReference>
<dbReference type="InterPro" id="IPR036105">
    <property type="entry name" value="DiNase_FeMo-co_biosyn_sf"/>
</dbReference>